<dbReference type="GO" id="GO:0016740">
    <property type="term" value="F:transferase activity"/>
    <property type="evidence" value="ECO:0007669"/>
    <property type="project" value="UniProtKB-KW"/>
</dbReference>
<proteinExistence type="predicted"/>
<dbReference type="SMR" id="A0A841ULY2"/>
<dbReference type="AlphaFoldDB" id="A0A841ULY2"/>
<evidence type="ECO:0000313" key="2">
    <source>
        <dbReference type="Proteomes" id="UP000551499"/>
    </source>
</evidence>
<dbReference type="NCBIfam" id="TIGR04445">
    <property type="entry name" value="preny_LynF_TruF"/>
    <property type="match status" value="1"/>
</dbReference>
<comment type="caution">
    <text evidence="1">The sequence shown here is derived from an EMBL/GenBank/DDBJ whole genome shotgun (WGS) entry which is preliminary data.</text>
</comment>
<dbReference type="RefSeq" id="WP_002767616.1">
    <property type="nucleotide sequence ID" value="NZ_JACEGB010000026.1"/>
</dbReference>
<keyword evidence="1" id="KW-0808">Transferase</keyword>
<sequence>MATSLESSKKNYYISTHKQAFDVENFYPLEIWEKFVEKIEKTSEKCFLESSCKIDQGQFYAARFGIGFDLQNLQQLNAVYNFCQEVESRVGVRVDYSLIKQFLGDDFDFSKMTEFLIGVDARRELAESKLKIALTINDYPEKLKTAIYLNGGLDETIEKLIVSNSLHLGFDLSLNGISEIELYPYIGKQDFQRIDIQQRLATVLSPQALRPLAACRRICVGLSKGNTEKILYYYLEDIKDFLNYFTPNDTARRVHAYYQKQPISEMCVAAPESQFIAEKIEKMNLYYLF</sequence>
<accession>A0A841ULY2</accession>
<evidence type="ECO:0000313" key="1">
    <source>
        <dbReference type="EMBL" id="MBC1189580.1"/>
    </source>
</evidence>
<organism evidence="1 2">
    <name type="scientific">Microcystis aeruginosa BLCC-F108</name>
    <dbReference type="NCBI Taxonomy" id="2755317"/>
    <lineage>
        <taxon>Bacteria</taxon>
        <taxon>Bacillati</taxon>
        <taxon>Cyanobacteriota</taxon>
        <taxon>Cyanophyceae</taxon>
        <taxon>Oscillatoriophycideae</taxon>
        <taxon>Chroococcales</taxon>
        <taxon>Microcystaceae</taxon>
        <taxon>Microcystis</taxon>
    </lineage>
</organism>
<dbReference type="EMBL" id="JACEGB010000026">
    <property type="protein sequence ID" value="MBC1189580.1"/>
    <property type="molecule type" value="Genomic_DNA"/>
</dbReference>
<protein>
    <submittedName>
        <fullName evidence="1">LynF/TruF/PatF family peptide O-prenyltransferase</fullName>
    </submittedName>
</protein>
<gene>
    <name evidence="1" type="ORF">H0902_01565</name>
</gene>
<dbReference type="Proteomes" id="UP000551499">
    <property type="component" value="Unassembled WGS sequence"/>
</dbReference>
<reference evidence="1 2" key="1">
    <citation type="submission" date="2020-07" db="EMBL/GenBank/DDBJ databases">
        <title>Genomes of two Microcystis aeruginosa (Cyanobacteria) strains from Florida (USA) with disparate toxicogenic potential.</title>
        <authorList>
            <person name="Lefler F.W."/>
            <person name="Barbosa M."/>
            <person name="Berthold D.E."/>
            <person name="Laughinghouse H.D. IV."/>
        </authorList>
    </citation>
    <scope>NUCLEOTIDE SEQUENCE [LARGE SCALE GENOMIC DNA]</scope>
    <source>
        <strain evidence="1 2">BLCCF108</strain>
    </source>
</reference>
<dbReference type="Pfam" id="PF19156">
    <property type="entry name" value="DUF5838"/>
    <property type="match status" value="1"/>
</dbReference>
<name>A0A841ULY2_MICAE</name>
<dbReference type="InterPro" id="IPR031037">
    <property type="entry name" value="Preny_LynF_TruF"/>
</dbReference>